<dbReference type="OrthoDB" id="9828432at2"/>
<keyword evidence="2" id="KW-1185">Reference proteome</keyword>
<organism evidence="1 2">
    <name type="scientific">Saprospira grandis (strain Lewin)</name>
    <dbReference type="NCBI Taxonomy" id="984262"/>
    <lineage>
        <taxon>Bacteria</taxon>
        <taxon>Pseudomonadati</taxon>
        <taxon>Bacteroidota</taxon>
        <taxon>Saprospiria</taxon>
        <taxon>Saprospirales</taxon>
        <taxon>Saprospiraceae</taxon>
        <taxon>Saprospira</taxon>
    </lineage>
</organism>
<gene>
    <name evidence="1" type="ordered locus">SGRA_3967</name>
</gene>
<protein>
    <submittedName>
        <fullName evidence="1">Uncharacterized protein</fullName>
    </submittedName>
</protein>
<dbReference type="RefSeq" id="WP_015694264.1">
    <property type="nucleotide sequence ID" value="NC_016940.1"/>
</dbReference>
<dbReference type="KEGG" id="sgn:SGRA_3967"/>
<evidence type="ECO:0000313" key="1">
    <source>
        <dbReference type="EMBL" id="AFC26682.1"/>
    </source>
</evidence>
<dbReference type="Proteomes" id="UP000007519">
    <property type="component" value="Chromosome"/>
</dbReference>
<evidence type="ECO:0000313" key="2">
    <source>
        <dbReference type="Proteomes" id="UP000007519"/>
    </source>
</evidence>
<sequence length="158" mass="18311">MNKEHLLKIGQQEIDLLALAQMAPETLIPILEQIYFDGYQAGKAAAPQAPKTTEEVVIKKESSEEIRISLATIQDETVSTEDPLHKRMREMEEMVYRFKRPGFVLYRLNGTEEEYLMGKYNYSSLPMKALVFDSLEEAKAHKDAYWGAYYEELKIRQV</sequence>
<reference evidence="1 2" key="1">
    <citation type="journal article" date="2012" name="Stand. Genomic Sci.">
        <title>Complete genome sequencing and analysis of Saprospira grandis str. Lewin, a predatory marine bacterium.</title>
        <authorList>
            <person name="Saw J.H."/>
            <person name="Yuryev A."/>
            <person name="Kanbe M."/>
            <person name="Hou S."/>
            <person name="Young A.G."/>
            <person name="Aizawa S."/>
            <person name="Alam M."/>
        </authorList>
    </citation>
    <scope>NUCLEOTIDE SEQUENCE [LARGE SCALE GENOMIC DNA]</scope>
    <source>
        <strain evidence="1 2">Lewin</strain>
    </source>
</reference>
<dbReference type="HOGENOM" id="CLU_1668166_0_0_10"/>
<dbReference type="AlphaFoldDB" id="H6L791"/>
<dbReference type="STRING" id="984262.SGRA_3967"/>
<accession>H6L791</accession>
<name>H6L791_SAPGL</name>
<dbReference type="EMBL" id="CP002831">
    <property type="protein sequence ID" value="AFC26682.1"/>
    <property type="molecule type" value="Genomic_DNA"/>
</dbReference>
<proteinExistence type="predicted"/>